<gene>
    <name evidence="2" type="ORF">HF577_23995</name>
</gene>
<dbReference type="InterPro" id="IPR009327">
    <property type="entry name" value="Cupin_DUF985"/>
</dbReference>
<dbReference type="CDD" id="cd06121">
    <property type="entry name" value="cupin_YML079wp"/>
    <property type="match status" value="1"/>
</dbReference>
<dbReference type="SUPFAM" id="SSF51182">
    <property type="entry name" value="RmlC-like cupins"/>
    <property type="match status" value="1"/>
</dbReference>
<dbReference type="InterPro" id="IPR014710">
    <property type="entry name" value="RmlC-like_jellyroll"/>
</dbReference>
<sequence>MPDLSGGVVSRAEGERVAALLGLEPLPDEGGLFRRTHLDAHSAAIYYLLLAPEFSALHRLDATETYHWYAGSPLRLLLLHPGGAIEEPVLGPGLEAGQRPQVVVAAGTWQGSSPEGEWSLVGTTTAPPFDWAGFRLGDRAVLLDRYPGARSRITELTRAARPDHG</sequence>
<dbReference type="PANTHER" id="PTHR33387:SF3">
    <property type="entry name" value="DUF985 DOMAIN-CONTAINING PROTEIN"/>
    <property type="match status" value="1"/>
</dbReference>
<comment type="caution">
    <text evidence="2">The sequence shown here is derived from an EMBL/GenBank/DDBJ whole genome shotgun (WGS) entry which is preliminary data.</text>
</comment>
<name>A0ABX1RLM0_9PSEU</name>
<keyword evidence="3" id="KW-1185">Reference proteome</keyword>
<dbReference type="Gene3D" id="2.60.120.10">
    <property type="entry name" value="Jelly Rolls"/>
    <property type="match status" value="1"/>
</dbReference>
<dbReference type="InterPro" id="IPR039935">
    <property type="entry name" value="YML079W-like"/>
</dbReference>
<dbReference type="Pfam" id="PF06172">
    <property type="entry name" value="Cupin_5"/>
    <property type="match status" value="1"/>
</dbReference>
<feature type="domain" description="DUF985" evidence="1">
    <location>
        <begin position="17"/>
        <end position="136"/>
    </location>
</feature>
<dbReference type="Proteomes" id="UP001296706">
    <property type="component" value="Unassembled WGS sequence"/>
</dbReference>
<evidence type="ECO:0000313" key="2">
    <source>
        <dbReference type="EMBL" id="NMH80138.1"/>
    </source>
</evidence>
<accession>A0ABX1RLM0</accession>
<evidence type="ECO:0000259" key="1">
    <source>
        <dbReference type="Pfam" id="PF06172"/>
    </source>
</evidence>
<evidence type="ECO:0000313" key="3">
    <source>
        <dbReference type="Proteomes" id="UP001296706"/>
    </source>
</evidence>
<dbReference type="PANTHER" id="PTHR33387">
    <property type="entry name" value="RMLC-LIKE JELLY ROLL FOLD PROTEIN"/>
    <property type="match status" value="1"/>
</dbReference>
<dbReference type="InterPro" id="IPR011051">
    <property type="entry name" value="RmlC_Cupin_sf"/>
</dbReference>
<protein>
    <submittedName>
        <fullName evidence="2">Cupin domain-containing protein</fullName>
    </submittedName>
</protein>
<reference evidence="2 3" key="1">
    <citation type="submission" date="2020-04" db="EMBL/GenBank/DDBJ databases">
        <authorList>
            <person name="Klaysubun C."/>
            <person name="Duangmal K."/>
            <person name="Lipun K."/>
        </authorList>
    </citation>
    <scope>NUCLEOTIDE SEQUENCE [LARGE SCALE GENOMIC DNA]</scope>
    <source>
        <strain evidence="2 3">JCM 11839</strain>
    </source>
</reference>
<organism evidence="2 3">
    <name type="scientific">Pseudonocardia xinjiangensis</name>
    <dbReference type="NCBI Taxonomy" id="75289"/>
    <lineage>
        <taxon>Bacteria</taxon>
        <taxon>Bacillati</taxon>
        <taxon>Actinomycetota</taxon>
        <taxon>Actinomycetes</taxon>
        <taxon>Pseudonocardiales</taxon>
        <taxon>Pseudonocardiaceae</taxon>
        <taxon>Pseudonocardia</taxon>
    </lineage>
</organism>
<dbReference type="EMBL" id="JAAXKY010000090">
    <property type="protein sequence ID" value="NMH80138.1"/>
    <property type="molecule type" value="Genomic_DNA"/>
</dbReference>
<proteinExistence type="predicted"/>